<name>A0ACA9RY29_9GLOM</name>
<organism evidence="1 2">
    <name type="scientific">Racocetra persica</name>
    <dbReference type="NCBI Taxonomy" id="160502"/>
    <lineage>
        <taxon>Eukaryota</taxon>
        <taxon>Fungi</taxon>
        <taxon>Fungi incertae sedis</taxon>
        <taxon>Mucoromycota</taxon>
        <taxon>Glomeromycotina</taxon>
        <taxon>Glomeromycetes</taxon>
        <taxon>Diversisporales</taxon>
        <taxon>Gigasporaceae</taxon>
        <taxon>Racocetra</taxon>
    </lineage>
</organism>
<protein>
    <submittedName>
        <fullName evidence="1">21959_t:CDS:1</fullName>
    </submittedName>
</protein>
<gene>
    <name evidence="1" type="ORF">RPERSI_LOCUS24119</name>
</gene>
<reference evidence="1" key="1">
    <citation type="submission" date="2021-06" db="EMBL/GenBank/DDBJ databases">
        <authorList>
            <person name="Kallberg Y."/>
            <person name="Tangrot J."/>
            <person name="Rosling A."/>
        </authorList>
    </citation>
    <scope>NUCLEOTIDE SEQUENCE</scope>
    <source>
        <strain evidence="1">MA461A</strain>
    </source>
</reference>
<accession>A0ACA9RY29</accession>
<dbReference type="EMBL" id="CAJVQC010076808">
    <property type="protein sequence ID" value="CAG8815000.1"/>
    <property type="molecule type" value="Genomic_DNA"/>
</dbReference>
<feature type="non-terminal residue" evidence="1">
    <location>
        <position position="1"/>
    </location>
</feature>
<proteinExistence type="predicted"/>
<evidence type="ECO:0000313" key="2">
    <source>
        <dbReference type="Proteomes" id="UP000789920"/>
    </source>
</evidence>
<sequence length="41" mass="4732">SCNPKQWSYRSNGNTYKSPIRSANGLFSIDDYEVFRICENA</sequence>
<dbReference type="Proteomes" id="UP000789920">
    <property type="component" value="Unassembled WGS sequence"/>
</dbReference>
<comment type="caution">
    <text evidence="1">The sequence shown here is derived from an EMBL/GenBank/DDBJ whole genome shotgun (WGS) entry which is preliminary data.</text>
</comment>
<keyword evidence="2" id="KW-1185">Reference proteome</keyword>
<evidence type="ECO:0000313" key="1">
    <source>
        <dbReference type="EMBL" id="CAG8815000.1"/>
    </source>
</evidence>